<gene>
    <name evidence="1" type="ORF">BGI27_00425</name>
    <name evidence="2" type="ORF">CGU29_00460</name>
</gene>
<sequence>MPSQPTSQSDPTRAILEWLANAPASDLSDETGTLLTQLDALHSPTVSAGQFHSCMELFYGRALALGIAHRHAARELTHPLPDAVLARARLLGDGLRRVASGFERVLTDADSRAGTPQKRFNEATSARALRMLGEHFLTMSQAGMEPDPDIWRTAYRLYALSRVDNGSLEPAASPSETALLAYKRLLGMVALEPLSLTPAELEWSADYLTRICAQLHVQEIRPTVMDSSWYWLDPQGNAEPQACVRREAPEGRSLLFFSTTGLARHAGELLARHEDGHESGELARTPEFPGVRPVALLDRLRQHWSLPPRRELPRRRQDYKVEACVGLSTIWNVLRNGVAHDPTLVSHWTVLNESPGGFAIMHLQGHTDGLAAGMAVALRRNPADAWNLCVVRWLRSELANQMEVGLQVVSRSPIPVLVGFRGGSRESRMSMALVLPVLPALRQHQAVMAPAGTYVSRRFTLVSDVDRVYIAQCRLLSLDLQTSNVEIFQFEVDPYPL</sequence>
<name>A0A272EZ14_9RHOO</name>
<dbReference type="Proteomes" id="UP000623509">
    <property type="component" value="Unassembled WGS sequence"/>
</dbReference>
<dbReference type="EMBL" id="NMRN01000001">
    <property type="protein sequence ID" value="PAS95351.1"/>
    <property type="molecule type" value="Genomic_DNA"/>
</dbReference>
<evidence type="ECO:0000313" key="2">
    <source>
        <dbReference type="EMBL" id="PAS95351.1"/>
    </source>
</evidence>
<evidence type="ECO:0000313" key="3">
    <source>
        <dbReference type="Proteomes" id="UP000216107"/>
    </source>
</evidence>
<keyword evidence="4" id="KW-1185">Reference proteome</keyword>
<dbReference type="AlphaFoldDB" id="A0A272EZ14"/>
<dbReference type="EMBL" id="MDUX01000001">
    <property type="protein sequence ID" value="KAF7600852.1"/>
    <property type="molecule type" value="Genomic_DNA"/>
</dbReference>
<reference evidence="2 3" key="2">
    <citation type="submission" date="2017-07" db="EMBL/GenBank/DDBJ databases">
        <title>Candidatus Dactylopiibacterium carminicum, a nitrogen-fixing symbiont of the cochineal insect Dactylopius coccus and Dactylopius opuntiae (Hemiptera: Coccoidea: Dactylopiidae).</title>
        <authorList>
            <person name="Vera A."/>
        </authorList>
    </citation>
    <scope>NUCLEOTIDE SEQUENCE [LARGE SCALE GENOMIC DNA]</scope>
    <source>
        <strain evidence="2 3">NFDCM</strain>
    </source>
</reference>
<protein>
    <recommendedName>
        <fullName evidence="5">GTPase</fullName>
    </recommendedName>
</protein>
<organism evidence="2 3">
    <name type="scientific">Candidatus Dactylopiibacterium carminicum</name>
    <dbReference type="NCBI Taxonomy" id="857335"/>
    <lineage>
        <taxon>Bacteria</taxon>
        <taxon>Pseudomonadati</taxon>
        <taxon>Pseudomonadota</taxon>
        <taxon>Betaproteobacteria</taxon>
        <taxon>Rhodocyclales</taxon>
        <taxon>Rhodocyclaceae</taxon>
        <taxon>Candidatus Dactylopiibacterium</taxon>
    </lineage>
</organism>
<dbReference type="Proteomes" id="UP000216107">
    <property type="component" value="Unassembled WGS sequence"/>
</dbReference>
<evidence type="ECO:0000313" key="4">
    <source>
        <dbReference type="Proteomes" id="UP000623509"/>
    </source>
</evidence>
<evidence type="ECO:0008006" key="5">
    <source>
        <dbReference type="Google" id="ProtNLM"/>
    </source>
</evidence>
<comment type="caution">
    <text evidence="2">The sequence shown here is derived from an EMBL/GenBank/DDBJ whole genome shotgun (WGS) entry which is preliminary data.</text>
</comment>
<evidence type="ECO:0000313" key="1">
    <source>
        <dbReference type="EMBL" id="KAF7600852.1"/>
    </source>
</evidence>
<accession>A0A272EZ14</accession>
<dbReference type="RefSeq" id="WP_095522961.1">
    <property type="nucleotide sequence ID" value="NZ_MDUX01000001.1"/>
</dbReference>
<reference evidence="1 4" key="1">
    <citation type="submission" date="2016-08" db="EMBL/GenBank/DDBJ databases">
        <title>Candidatus Dactylopiibacterium carminicum genome sequence.</title>
        <authorList>
            <person name="Ramirez-Puebla S.T."/>
            <person name="Ormeno-Orrillo E."/>
            <person name="Vera-Ponce De Leon A."/>
            <person name="Luis L."/>
            <person name="Sanchez-Flores A."/>
            <person name="Monica R."/>
            <person name="Martinez-Romero E."/>
        </authorList>
    </citation>
    <scope>NUCLEOTIDE SEQUENCE [LARGE SCALE GENOMIC DNA]</scope>
    <source>
        <strain evidence="1">END1</strain>
    </source>
</reference>
<proteinExistence type="predicted"/>
<dbReference type="OrthoDB" id="5297707at2"/>